<dbReference type="Pfam" id="PF01882">
    <property type="entry name" value="DUF58"/>
    <property type="match status" value="1"/>
</dbReference>
<protein>
    <submittedName>
        <fullName evidence="2">DUF58 domain-containing protein</fullName>
    </submittedName>
</protein>
<comment type="caution">
    <text evidence="2">The sequence shown here is derived from an EMBL/GenBank/DDBJ whole genome shotgun (WGS) entry which is preliminary data.</text>
</comment>
<dbReference type="PANTHER" id="PTHR33608:SF7">
    <property type="entry name" value="DUF58 DOMAIN-CONTAINING PROTEIN"/>
    <property type="match status" value="1"/>
</dbReference>
<dbReference type="InterPro" id="IPR002035">
    <property type="entry name" value="VWF_A"/>
</dbReference>
<dbReference type="InterPro" id="IPR002881">
    <property type="entry name" value="DUF58"/>
</dbReference>
<accession>A0ABU9E7B1</accession>
<dbReference type="SUPFAM" id="SSF53300">
    <property type="entry name" value="vWA-like"/>
    <property type="match status" value="1"/>
</dbReference>
<evidence type="ECO:0000259" key="1">
    <source>
        <dbReference type="SMART" id="SM00327"/>
    </source>
</evidence>
<dbReference type="RefSeq" id="WP_405280118.1">
    <property type="nucleotide sequence ID" value="NZ_CP144380.1"/>
</dbReference>
<dbReference type="Gene3D" id="3.40.50.410">
    <property type="entry name" value="von Willebrand factor, type A domain"/>
    <property type="match status" value="1"/>
</dbReference>
<reference evidence="2 3" key="1">
    <citation type="submission" date="2024-02" db="EMBL/GenBank/DDBJ databases">
        <title>A novel Gemmatimonadota bacterium.</title>
        <authorList>
            <person name="Du Z.-J."/>
            <person name="Ye Y.-Q."/>
        </authorList>
    </citation>
    <scope>NUCLEOTIDE SEQUENCE [LARGE SCALE GENOMIC DNA]</scope>
    <source>
        <strain evidence="2 3">DH-20</strain>
    </source>
</reference>
<organism evidence="2 3">
    <name type="scientific">Gaopeijia maritima</name>
    <dbReference type="NCBI Taxonomy" id="3119007"/>
    <lineage>
        <taxon>Bacteria</taxon>
        <taxon>Pseudomonadati</taxon>
        <taxon>Gemmatimonadota</taxon>
        <taxon>Longimicrobiia</taxon>
        <taxon>Gaopeijiales</taxon>
        <taxon>Gaopeijiaceae</taxon>
        <taxon>Gaopeijia</taxon>
    </lineage>
</organism>
<keyword evidence="3" id="KW-1185">Reference proteome</keyword>
<dbReference type="SMART" id="SM00327">
    <property type="entry name" value="VWA"/>
    <property type="match status" value="1"/>
</dbReference>
<name>A0ABU9E7B1_9BACT</name>
<sequence length="303" mass="34357">MVRSTRRPDLMDPATLAQLGGVELVAREVVEGFLMGLHRSPHRGFSAEFAELRSYRPGDDLRYIDWRMYGRSDRFYVKQFEEETNLRAYLLVDISASMGWSSEPGTIPTKLWYARHLAAAMALILARQGDTVGLAAFDDQVVDRIEPRGGRRQWHELVRRLAGLEASGGTQAQTALRELAGRLRRRGLVILFSDLLVDPEETRTALRFLRHRGHEVLVFHLLDPGERELPAAADARFVDPETDAELLVSVADVRSEYRDAVAGALAEWERSLRPHGIDYEVVDTSRPLSLALRAYLRKRERLG</sequence>
<gene>
    <name evidence="2" type="ORF">WI372_06440</name>
</gene>
<evidence type="ECO:0000313" key="2">
    <source>
        <dbReference type="EMBL" id="MEK9500609.1"/>
    </source>
</evidence>
<proteinExistence type="predicted"/>
<dbReference type="Proteomes" id="UP001484239">
    <property type="component" value="Unassembled WGS sequence"/>
</dbReference>
<dbReference type="EMBL" id="JBBHLI010000003">
    <property type="protein sequence ID" value="MEK9500609.1"/>
    <property type="molecule type" value="Genomic_DNA"/>
</dbReference>
<evidence type="ECO:0000313" key="3">
    <source>
        <dbReference type="Proteomes" id="UP001484239"/>
    </source>
</evidence>
<feature type="domain" description="VWFA" evidence="1">
    <location>
        <begin position="85"/>
        <end position="251"/>
    </location>
</feature>
<dbReference type="PANTHER" id="PTHR33608">
    <property type="entry name" value="BLL2464 PROTEIN"/>
    <property type="match status" value="1"/>
</dbReference>
<dbReference type="CDD" id="cd00198">
    <property type="entry name" value="vWFA"/>
    <property type="match status" value="1"/>
</dbReference>
<dbReference type="InterPro" id="IPR036465">
    <property type="entry name" value="vWFA_dom_sf"/>
</dbReference>